<gene>
    <name evidence="1" type="ORF">IPZ78_08670</name>
</gene>
<evidence type="ECO:0008006" key="3">
    <source>
        <dbReference type="Google" id="ProtNLM"/>
    </source>
</evidence>
<evidence type="ECO:0000313" key="2">
    <source>
        <dbReference type="Proteomes" id="UP001165302"/>
    </source>
</evidence>
<proteinExistence type="predicted"/>
<accession>A0ABS7Z505</accession>
<organism evidence="1 2">
    <name type="scientific">Sphingobacterium bovistauri</name>
    <dbReference type="NCBI Taxonomy" id="2781959"/>
    <lineage>
        <taxon>Bacteria</taxon>
        <taxon>Pseudomonadati</taxon>
        <taxon>Bacteroidota</taxon>
        <taxon>Sphingobacteriia</taxon>
        <taxon>Sphingobacteriales</taxon>
        <taxon>Sphingobacteriaceae</taxon>
        <taxon>Sphingobacterium</taxon>
    </lineage>
</organism>
<keyword evidence="2" id="KW-1185">Reference proteome</keyword>
<evidence type="ECO:0000313" key="1">
    <source>
        <dbReference type="EMBL" id="MCA5005224.1"/>
    </source>
</evidence>
<dbReference type="EMBL" id="JADEYP010000013">
    <property type="protein sequence ID" value="MCA5005224.1"/>
    <property type="molecule type" value="Genomic_DNA"/>
</dbReference>
<dbReference type="RefSeq" id="WP_225552749.1">
    <property type="nucleotide sequence ID" value="NZ_JADEYP010000013.1"/>
</dbReference>
<name>A0ABS7Z505_9SPHI</name>
<protein>
    <recommendedName>
        <fullName evidence="3">Immunity protein 50</fullName>
    </recommendedName>
</protein>
<reference evidence="1" key="1">
    <citation type="submission" date="2020-10" db="EMBL/GenBank/DDBJ databases">
        <authorList>
            <person name="Lu T."/>
            <person name="Wang Q."/>
            <person name="Han X."/>
        </authorList>
    </citation>
    <scope>NUCLEOTIDE SEQUENCE</scope>
    <source>
        <strain evidence="1">WQ 366</strain>
    </source>
</reference>
<dbReference type="Proteomes" id="UP001165302">
    <property type="component" value="Unassembled WGS sequence"/>
</dbReference>
<comment type="caution">
    <text evidence="1">The sequence shown here is derived from an EMBL/GenBank/DDBJ whole genome shotgun (WGS) entry which is preliminary data.</text>
</comment>
<sequence length="116" mass="13370">MNNLTYNYHDAILETVVLQQNDLVLTIALYPVFYPNHQQIKLKIIGISNVITCQKWIAEVKLVFQEEHEATLGARINEIYLDKNNKNQLLIAIDSTKTVKLNFENLQEILNPTICS</sequence>